<reference evidence="1" key="1">
    <citation type="journal article" date="2014" name="Front. Microbiol.">
        <title>High frequency of phylogenetically diverse reductive dehalogenase-homologous genes in deep subseafloor sedimentary metagenomes.</title>
        <authorList>
            <person name="Kawai M."/>
            <person name="Futagami T."/>
            <person name="Toyoda A."/>
            <person name="Takaki Y."/>
            <person name="Nishi S."/>
            <person name="Hori S."/>
            <person name="Arai W."/>
            <person name="Tsubouchi T."/>
            <person name="Morono Y."/>
            <person name="Uchiyama I."/>
            <person name="Ito T."/>
            <person name="Fujiyama A."/>
            <person name="Inagaki F."/>
            <person name="Takami H."/>
        </authorList>
    </citation>
    <scope>NUCLEOTIDE SEQUENCE</scope>
    <source>
        <strain evidence="1">Expedition CK06-06</strain>
    </source>
</reference>
<proteinExistence type="predicted"/>
<dbReference type="InterPro" id="IPR027417">
    <property type="entry name" value="P-loop_NTPase"/>
</dbReference>
<dbReference type="AlphaFoldDB" id="X1HYJ1"/>
<comment type="caution">
    <text evidence="1">The sequence shown here is derived from an EMBL/GenBank/DDBJ whole genome shotgun (WGS) entry which is preliminary data.</text>
</comment>
<organism evidence="1">
    <name type="scientific">marine sediment metagenome</name>
    <dbReference type="NCBI Taxonomy" id="412755"/>
    <lineage>
        <taxon>unclassified sequences</taxon>
        <taxon>metagenomes</taxon>
        <taxon>ecological metagenomes</taxon>
    </lineage>
</organism>
<gene>
    <name evidence="1" type="ORF">S03H2_53694</name>
</gene>
<protein>
    <recommendedName>
        <fullName evidence="2">IstB-like ATP-binding protein domain-containing protein</fullName>
    </recommendedName>
</protein>
<evidence type="ECO:0008006" key="2">
    <source>
        <dbReference type="Google" id="ProtNLM"/>
    </source>
</evidence>
<dbReference type="EMBL" id="BARU01034181">
    <property type="protein sequence ID" value="GAH62140.1"/>
    <property type="molecule type" value="Genomic_DNA"/>
</dbReference>
<accession>X1HYJ1</accession>
<evidence type="ECO:0000313" key="1">
    <source>
        <dbReference type="EMBL" id="GAH62140.1"/>
    </source>
</evidence>
<feature type="non-terminal residue" evidence="1">
    <location>
        <position position="1"/>
    </location>
</feature>
<sequence>GLQYGTEWEAAKFDELMTSRWAAWKPTVITTNKDISELPDRIRSRFGDKDMSRFILDSAPDFRKGK</sequence>
<dbReference type="Gene3D" id="3.40.50.300">
    <property type="entry name" value="P-loop containing nucleotide triphosphate hydrolases"/>
    <property type="match status" value="1"/>
</dbReference>
<name>X1HYJ1_9ZZZZ</name>